<protein>
    <recommendedName>
        <fullName evidence="4">DUF4352 domain-containing protein</fullName>
    </recommendedName>
</protein>
<accession>A0A542YLW4</accession>
<feature type="signal peptide" evidence="1">
    <location>
        <begin position="1"/>
        <end position="23"/>
    </location>
</feature>
<organism evidence="2 3">
    <name type="scientific">Ornithinicoccus hortensis</name>
    <dbReference type="NCBI Taxonomy" id="82346"/>
    <lineage>
        <taxon>Bacteria</taxon>
        <taxon>Bacillati</taxon>
        <taxon>Actinomycetota</taxon>
        <taxon>Actinomycetes</taxon>
        <taxon>Micrococcales</taxon>
        <taxon>Intrasporangiaceae</taxon>
        <taxon>Ornithinicoccus</taxon>
    </lineage>
</organism>
<dbReference type="Proteomes" id="UP000319516">
    <property type="component" value="Unassembled WGS sequence"/>
</dbReference>
<evidence type="ECO:0000313" key="3">
    <source>
        <dbReference type="Proteomes" id="UP000319516"/>
    </source>
</evidence>
<dbReference type="RefSeq" id="WP_141783392.1">
    <property type="nucleotide sequence ID" value="NZ_BAAAIK010000008.1"/>
</dbReference>
<dbReference type="EMBL" id="VFOP01000001">
    <property type="protein sequence ID" value="TQL49086.1"/>
    <property type="molecule type" value="Genomic_DNA"/>
</dbReference>
<proteinExistence type="predicted"/>
<reference evidence="2 3" key="1">
    <citation type="submission" date="2019-06" db="EMBL/GenBank/DDBJ databases">
        <title>Sequencing the genomes of 1000 actinobacteria strains.</title>
        <authorList>
            <person name="Klenk H.-P."/>
        </authorList>
    </citation>
    <scope>NUCLEOTIDE SEQUENCE [LARGE SCALE GENOMIC DNA]</scope>
    <source>
        <strain evidence="2 3">DSM 12335</strain>
    </source>
</reference>
<evidence type="ECO:0000256" key="1">
    <source>
        <dbReference type="SAM" id="SignalP"/>
    </source>
</evidence>
<gene>
    <name evidence="2" type="ORF">FB467_0151</name>
</gene>
<dbReference type="AlphaFoldDB" id="A0A542YLW4"/>
<dbReference type="OrthoDB" id="4833001at2"/>
<keyword evidence="3" id="KW-1185">Reference proteome</keyword>
<evidence type="ECO:0000313" key="2">
    <source>
        <dbReference type="EMBL" id="TQL49086.1"/>
    </source>
</evidence>
<evidence type="ECO:0008006" key="4">
    <source>
        <dbReference type="Google" id="ProtNLM"/>
    </source>
</evidence>
<feature type="chain" id="PRO_5039082463" description="DUF4352 domain-containing protein" evidence="1">
    <location>
        <begin position="24"/>
        <end position="186"/>
    </location>
</feature>
<keyword evidence="1" id="KW-0732">Signal</keyword>
<sequence length="186" mass="19467">MRPARWGLVAMLAAAVAAGGAGNAIDDAYLASGWHTVVRGEEGSDVGVGPFQVHVHGATSSAQLEDRDLLTSPATFVAVDVSYATTDAWATPEGVLLVDAEGREFVPPSGFGGDGTPWAAGPDIWLRGALLFEVPPESLDGLALEFRPELPDARRPATTLRVPLTVTTSSEPLRLEPAEVLAEGQR</sequence>
<comment type="caution">
    <text evidence="2">The sequence shown here is derived from an EMBL/GenBank/DDBJ whole genome shotgun (WGS) entry which is preliminary data.</text>
</comment>
<name>A0A542YLW4_9MICO</name>